<dbReference type="Gene3D" id="3.90.180.10">
    <property type="entry name" value="Medium-chain alcohol dehydrogenases, catalytic domain"/>
    <property type="match status" value="1"/>
</dbReference>
<dbReference type="Pfam" id="PF13602">
    <property type="entry name" value="ADH_zinc_N_2"/>
    <property type="match status" value="1"/>
</dbReference>
<dbReference type="InterPro" id="IPR050091">
    <property type="entry name" value="PKS_NRPS_Biosynth_Enz"/>
</dbReference>
<dbReference type="PANTHER" id="PTHR43775:SF7">
    <property type="entry name" value="FATTY ACID SYNTHASE"/>
    <property type="match status" value="1"/>
</dbReference>
<dbReference type="Gene3D" id="3.40.50.720">
    <property type="entry name" value="NAD(P)-binding Rossmann-like Domain"/>
    <property type="match status" value="1"/>
</dbReference>
<evidence type="ECO:0000259" key="12">
    <source>
        <dbReference type="SMART" id="SM00829"/>
    </source>
</evidence>
<dbReference type="Pfam" id="PF08659">
    <property type="entry name" value="KR"/>
    <property type="match status" value="1"/>
</dbReference>
<feature type="domain" description="Ketoreductase" evidence="11">
    <location>
        <begin position="353"/>
        <end position="520"/>
    </location>
</feature>
<keyword evidence="3" id="KW-0597">Phosphoprotein</keyword>
<dbReference type="EMBL" id="OC870457">
    <property type="protein sequence ID" value="CAD7635025.1"/>
    <property type="molecule type" value="Genomic_DNA"/>
</dbReference>
<keyword evidence="8" id="KW-0443">Lipid metabolism</keyword>
<sequence length="553" mass="62201">MSSLKWFDAHHKYFPNLPDSEKKEQEVLCNVYYSALNFKDVVLVSGKIQPGPEGALFDCIIGLEFAGRRSDTGQRVMGMVPFKGIATTLLTYKDYLWDIPDHWSIEDAATVPVVYVTAYYALIMRGSLVEGESVLIHSGAGGVGQAAIFICQSMGCDVFVTVGNDEKRDFMKRKFNIPDDHIGNSHDVTFERQFMTVTKGKGIDVVLNSLTEDKLQASLRCLAPNGRFLEIGKYDMQMNKSLGLFAFLNNISFHGVGLDCIFREGPSSKKLKAFMKEMTRLLNEGIKNNVVKPIEKTVFGVKEAEQAFRYMTTGKHVGKVLIKIRDEEEEKIVVTPKTLVVKATTRTWFHPSKTYIIVGGLGGFGLELAYWTVLRGAKKLVLTSRTGVKNAYQKLYLKRFKEFGRLIEDYKIDLTVSTNNLTTLEGTHRLIDEANAKGAVGGVFNLALVLKDGFIENQTADTFKQCCEPKFEGLHHLDELKQVTTDVSLIKLLKKEEHFQVIQETVLNSYGFRREDFLGRFDIFTVLGSEADFLSTHLPKVTEIISNKIDNRS</sequence>
<dbReference type="CDD" id="cd05195">
    <property type="entry name" value="enoyl_red"/>
    <property type="match status" value="1"/>
</dbReference>
<evidence type="ECO:0000256" key="1">
    <source>
        <dbReference type="ARBA" id="ARBA00022450"/>
    </source>
</evidence>
<organism evidence="13">
    <name type="scientific">Medioppia subpectinata</name>
    <dbReference type="NCBI Taxonomy" id="1979941"/>
    <lineage>
        <taxon>Eukaryota</taxon>
        <taxon>Metazoa</taxon>
        <taxon>Ecdysozoa</taxon>
        <taxon>Arthropoda</taxon>
        <taxon>Chelicerata</taxon>
        <taxon>Arachnida</taxon>
        <taxon>Acari</taxon>
        <taxon>Acariformes</taxon>
        <taxon>Sarcoptiformes</taxon>
        <taxon>Oribatida</taxon>
        <taxon>Brachypylina</taxon>
        <taxon>Oppioidea</taxon>
        <taxon>Oppiidae</taxon>
        <taxon>Medioppia</taxon>
    </lineage>
</organism>
<gene>
    <name evidence="13" type="ORF">OSB1V03_LOCUS15417</name>
</gene>
<dbReference type="AlphaFoldDB" id="A0A7R9Q744"/>
<dbReference type="InterPro" id="IPR013968">
    <property type="entry name" value="PKS_KR"/>
</dbReference>
<dbReference type="SMART" id="SM00829">
    <property type="entry name" value="PKS_ER"/>
    <property type="match status" value="1"/>
</dbReference>
<proteinExistence type="predicted"/>
<dbReference type="GO" id="GO:0016491">
    <property type="term" value="F:oxidoreductase activity"/>
    <property type="evidence" value="ECO:0007669"/>
    <property type="project" value="UniProtKB-KW"/>
</dbReference>
<dbReference type="InterPro" id="IPR011032">
    <property type="entry name" value="GroES-like_sf"/>
</dbReference>
<evidence type="ECO:0000259" key="11">
    <source>
        <dbReference type="SMART" id="SM00822"/>
    </source>
</evidence>
<dbReference type="GO" id="GO:0004312">
    <property type="term" value="F:fatty acid synthase activity"/>
    <property type="evidence" value="ECO:0007669"/>
    <property type="project" value="TreeGrafter"/>
</dbReference>
<accession>A0A7R9Q744</accession>
<keyword evidence="2" id="KW-0444">Lipid biosynthesis</keyword>
<evidence type="ECO:0000256" key="5">
    <source>
        <dbReference type="ARBA" id="ARBA00022832"/>
    </source>
</evidence>
<evidence type="ECO:0000313" key="14">
    <source>
        <dbReference type="Proteomes" id="UP000759131"/>
    </source>
</evidence>
<keyword evidence="5" id="KW-0276">Fatty acid metabolism</keyword>
<dbReference type="OrthoDB" id="6503696at2759"/>
<evidence type="ECO:0000256" key="10">
    <source>
        <dbReference type="ARBA" id="ARBA00023268"/>
    </source>
</evidence>
<dbReference type="SUPFAM" id="SSF51735">
    <property type="entry name" value="NAD(P)-binding Rossmann-fold domains"/>
    <property type="match status" value="2"/>
</dbReference>
<dbReference type="PANTHER" id="PTHR43775">
    <property type="entry name" value="FATTY ACID SYNTHASE"/>
    <property type="match status" value="1"/>
</dbReference>
<dbReference type="EMBL" id="CAJPIZ010015882">
    <property type="protein sequence ID" value="CAG2115455.1"/>
    <property type="molecule type" value="Genomic_DNA"/>
</dbReference>
<evidence type="ECO:0000256" key="8">
    <source>
        <dbReference type="ARBA" id="ARBA00023098"/>
    </source>
</evidence>
<keyword evidence="10" id="KW-0511">Multifunctional enzyme</keyword>
<keyword evidence="7" id="KW-0560">Oxidoreductase</keyword>
<keyword evidence="14" id="KW-1185">Reference proteome</keyword>
<dbReference type="SMART" id="SM00822">
    <property type="entry name" value="PKS_KR"/>
    <property type="match status" value="1"/>
</dbReference>
<dbReference type="InterPro" id="IPR020843">
    <property type="entry name" value="ER"/>
</dbReference>
<dbReference type="Proteomes" id="UP000759131">
    <property type="component" value="Unassembled WGS sequence"/>
</dbReference>
<dbReference type="InterPro" id="IPR036291">
    <property type="entry name" value="NAD(P)-bd_dom_sf"/>
</dbReference>
<keyword evidence="1" id="KW-0596">Phosphopantetheine</keyword>
<evidence type="ECO:0000256" key="2">
    <source>
        <dbReference type="ARBA" id="ARBA00022516"/>
    </source>
</evidence>
<evidence type="ECO:0000256" key="9">
    <source>
        <dbReference type="ARBA" id="ARBA00023160"/>
    </source>
</evidence>
<keyword evidence="6" id="KW-0521">NADP</keyword>
<dbReference type="GO" id="GO:0006633">
    <property type="term" value="P:fatty acid biosynthetic process"/>
    <property type="evidence" value="ECO:0007669"/>
    <property type="project" value="UniProtKB-KW"/>
</dbReference>
<evidence type="ECO:0000313" key="13">
    <source>
        <dbReference type="EMBL" id="CAD7635025.1"/>
    </source>
</evidence>
<evidence type="ECO:0000256" key="6">
    <source>
        <dbReference type="ARBA" id="ARBA00022857"/>
    </source>
</evidence>
<dbReference type="FunFam" id="3.40.50.720:FF:000209">
    <property type="entry name" value="Polyketide synthase Pks12"/>
    <property type="match status" value="1"/>
</dbReference>
<dbReference type="SUPFAM" id="SSF50129">
    <property type="entry name" value="GroES-like"/>
    <property type="match status" value="1"/>
</dbReference>
<feature type="domain" description="Enoyl reductase (ER)" evidence="12">
    <location>
        <begin position="1"/>
        <end position="322"/>
    </location>
</feature>
<keyword evidence="9" id="KW-0275">Fatty acid biosynthesis</keyword>
<reference evidence="13" key="1">
    <citation type="submission" date="2020-11" db="EMBL/GenBank/DDBJ databases">
        <authorList>
            <person name="Tran Van P."/>
        </authorList>
    </citation>
    <scope>NUCLEOTIDE SEQUENCE</scope>
</reference>
<feature type="non-terminal residue" evidence="13">
    <location>
        <position position="553"/>
    </location>
</feature>
<evidence type="ECO:0000256" key="4">
    <source>
        <dbReference type="ARBA" id="ARBA00022679"/>
    </source>
</evidence>
<name>A0A7R9Q744_9ACAR</name>
<protein>
    <recommendedName>
        <fullName evidence="15">Enoyl reductase (ER) domain-containing protein</fullName>
    </recommendedName>
</protein>
<dbReference type="InterPro" id="IPR057326">
    <property type="entry name" value="KR_dom"/>
</dbReference>
<evidence type="ECO:0000256" key="7">
    <source>
        <dbReference type="ARBA" id="ARBA00023002"/>
    </source>
</evidence>
<keyword evidence="4" id="KW-0808">Transferase</keyword>
<evidence type="ECO:0008006" key="15">
    <source>
        <dbReference type="Google" id="ProtNLM"/>
    </source>
</evidence>
<evidence type="ECO:0000256" key="3">
    <source>
        <dbReference type="ARBA" id="ARBA00022553"/>
    </source>
</evidence>